<dbReference type="EMBL" id="AP027731">
    <property type="protein sequence ID" value="BDZ44548.1"/>
    <property type="molecule type" value="Genomic_DNA"/>
</dbReference>
<evidence type="ECO:0000256" key="2">
    <source>
        <dbReference type="ARBA" id="ARBA00023125"/>
    </source>
</evidence>
<dbReference type="InterPro" id="IPR000524">
    <property type="entry name" value="Tscrpt_reg_HTH_GntR"/>
</dbReference>
<dbReference type="PANTHER" id="PTHR43537:SF24">
    <property type="entry name" value="GLUCONATE OPERON TRANSCRIPTIONAL REPRESSOR"/>
    <property type="match status" value="1"/>
</dbReference>
<keyword evidence="3" id="KW-0804">Transcription</keyword>
<feature type="domain" description="HTH gntR-type" evidence="4">
    <location>
        <begin position="10"/>
        <end position="77"/>
    </location>
</feature>
<keyword evidence="6" id="KW-1185">Reference proteome</keyword>
<reference evidence="6" key="1">
    <citation type="journal article" date="2019" name="Int. J. Syst. Evol. Microbiol.">
        <title>The Global Catalogue of Microorganisms (GCM) 10K type strain sequencing project: providing services to taxonomists for standard genome sequencing and annotation.</title>
        <authorList>
            <consortium name="The Broad Institute Genomics Platform"/>
            <consortium name="The Broad Institute Genome Sequencing Center for Infectious Disease"/>
            <person name="Wu L."/>
            <person name="Ma J."/>
        </authorList>
    </citation>
    <scope>NUCLEOTIDE SEQUENCE [LARGE SCALE GENOMIC DNA]</scope>
    <source>
        <strain evidence="6">NBRC 108725</strain>
    </source>
</reference>
<protein>
    <recommendedName>
        <fullName evidence="4">HTH gntR-type domain-containing protein</fullName>
    </recommendedName>
</protein>
<evidence type="ECO:0000259" key="4">
    <source>
        <dbReference type="PROSITE" id="PS50949"/>
    </source>
</evidence>
<keyword evidence="2" id="KW-0238">DNA-binding</keyword>
<dbReference type="PANTHER" id="PTHR43537">
    <property type="entry name" value="TRANSCRIPTIONAL REGULATOR, GNTR FAMILY"/>
    <property type="match status" value="1"/>
</dbReference>
<dbReference type="Gene3D" id="1.10.10.10">
    <property type="entry name" value="Winged helix-like DNA-binding domain superfamily/Winged helix DNA-binding domain"/>
    <property type="match status" value="1"/>
</dbReference>
<keyword evidence="1" id="KW-0805">Transcription regulation</keyword>
<sequence length="85" mass="9076">MPTAAPLSRQVLADLVYDELFARLMDGRYPAGAPLAIDRIAAELAVSPTPVRESLARLEATGLVTRIALKGYAVPRCRPPRSSGS</sequence>
<dbReference type="RefSeq" id="WP_350226704.1">
    <property type="nucleotide sequence ID" value="NZ_AP027731.1"/>
</dbReference>
<name>A0ABM8G8N6_9MICO</name>
<dbReference type="Proteomes" id="UP001321498">
    <property type="component" value="Chromosome"/>
</dbReference>
<dbReference type="SMART" id="SM00345">
    <property type="entry name" value="HTH_GNTR"/>
    <property type="match status" value="1"/>
</dbReference>
<dbReference type="Pfam" id="PF00392">
    <property type="entry name" value="GntR"/>
    <property type="match status" value="1"/>
</dbReference>
<evidence type="ECO:0000313" key="5">
    <source>
        <dbReference type="EMBL" id="BDZ44548.1"/>
    </source>
</evidence>
<accession>A0ABM8G8N6</accession>
<evidence type="ECO:0000256" key="3">
    <source>
        <dbReference type="ARBA" id="ARBA00023163"/>
    </source>
</evidence>
<evidence type="ECO:0000313" key="6">
    <source>
        <dbReference type="Proteomes" id="UP001321498"/>
    </source>
</evidence>
<dbReference type="SUPFAM" id="SSF46785">
    <property type="entry name" value="Winged helix' DNA-binding domain"/>
    <property type="match status" value="1"/>
</dbReference>
<evidence type="ECO:0000256" key="1">
    <source>
        <dbReference type="ARBA" id="ARBA00023015"/>
    </source>
</evidence>
<dbReference type="InterPro" id="IPR036390">
    <property type="entry name" value="WH_DNA-bd_sf"/>
</dbReference>
<gene>
    <name evidence="5" type="ORF">GCM10025866_04570</name>
</gene>
<dbReference type="PROSITE" id="PS50949">
    <property type="entry name" value="HTH_GNTR"/>
    <property type="match status" value="1"/>
</dbReference>
<proteinExistence type="predicted"/>
<organism evidence="5 6">
    <name type="scientific">Naasia aerilata</name>
    <dbReference type="NCBI Taxonomy" id="1162966"/>
    <lineage>
        <taxon>Bacteria</taxon>
        <taxon>Bacillati</taxon>
        <taxon>Actinomycetota</taxon>
        <taxon>Actinomycetes</taxon>
        <taxon>Micrococcales</taxon>
        <taxon>Microbacteriaceae</taxon>
        <taxon>Naasia</taxon>
    </lineage>
</organism>
<dbReference type="InterPro" id="IPR036388">
    <property type="entry name" value="WH-like_DNA-bd_sf"/>
</dbReference>